<dbReference type="Proteomes" id="UP001595444">
    <property type="component" value="Unassembled WGS sequence"/>
</dbReference>
<sequence>MDIVLIVSVLIILTAPVLSRFFKDSQRIKSGLDGFVLVAVIGLITLNLLPEALQYGGIPSFLIAVTGFILPYLAEIIFHKSEEMTHRVIILISVLAVVVHAASDGAILAFAHSANSGSFIATGVLLHRMGEAITIWWLLRPIFSVRSGLAILAALAAMTIIGYYIVLFAQDWYNLPLVGYWQAFAAGSLFHIVMHPIAGHEHSHTGKPVTQAHRLGTALGVVFVFLLVGSYYLQHLHESATIIAETETMRLHHEMGYLGRAALIAAPLNLLFLITYLLYQRLRAKKTEDLYASLQRATPWTLVIWLAFTIKMALFPMYEFPIIGGGMVAFYLWLGIMCCILVHSGARNFFSVLMPSINTHKHNHSH</sequence>
<organism evidence="2 3">
    <name type="scientific">Kordiimonas pumila</name>
    <dbReference type="NCBI Taxonomy" id="2161677"/>
    <lineage>
        <taxon>Bacteria</taxon>
        <taxon>Pseudomonadati</taxon>
        <taxon>Pseudomonadota</taxon>
        <taxon>Alphaproteobacteria</taxon>
        <taxon>Kordiimonadales</taxon>
        <taxon>Kordiimonadaceae</taxon>
        <taxon>Kordiimonas</taxon>
    </lineage>
</organism>
<dbReference type="RefSeq" id="WP_194214056.1">
    <property type="nucleotide sequence ID" value="NZ_CP061205.1"/>
</dbReference>
<keyword evidence="3" id="KW-1185">Reference proteome</keyword>
<feature type="transmembrane region" description="Helical" evidence="1">
    <location>
        <begin position="56"/>
        <end position="76"/>
    </location>
</feature>
<feature type="transmembrane region" description="Helical" evidence="1">
    <location>
        <begin position="257"/>
        <end position="279"/>
    </location>
</feature>
<comment type="caution">
    <text evidence="2">The sequence shown here is derived from an EMBL/GenBank/DDBJ whole genome shotgun (WGS) entry which is preliminary data.</text>
</comment>
<reference evidence="3" key="1">
    <citation type="journal article" date="2019" name="Int. J. Syst. Evol. Microbiol.">
        <title>The Global Catalogue of Microorganisms (GCM) 10K type strain sequencing project: providing services to taxonomists for standard genome sequencing and annotation.</title>
        <authorList>
            <consortium name="The Broad Institute Genomics Platform"/>
            <consortium name="The Broad Institute Genome Sequencing Center for Infectious Disease"/>
            <person name="Wu L."/>
            <person name="Ma J."/>
        </authorList>
    </citation>
    <scope>NUCLEOTIDE SEQUENCE [LARGE SCALE GENOMIC DNA]</scope>
    <source>
        <strain evidence="3">KCTC 62164</strain>
    </source>
</reference>
<dbReference type="EMBL" id="JBHRSL010000010">
    <property type="protein sequence ID" value="MFC3052267.1"/>
    <property type="molecule type" value="Genomic_DNA"/>
</dbReference>
<feature type="transmembrane region" description="Helical" evidence="1">
    <location>
        <begin position="300"/>
        <end position="318"/>
    </location>
</feature>
<feature type="transmembrane region" description="Helical" evidence="1">
    <location>
        <begin position="215"/>
        <end position="233"/>
    </location>
</feature>
<evidence type="ECO:0000256" key="1">
    <source>
        <dbReference type="SAM" id="Phobius"/>
    </source>
</evidence>
<protein>
    <submittedName>
        <fullName evidence="2">Uncharacterized protein</fullName>
    </submittedName>
</protein>
<feature type="transmembrane region" description="Helical" evidence="1">
    <location>
        <begin position="172"/>
        <end position="194"/>
    </location>
</feature>
<keyword evidence="1" id="KW-1133">Transmembrane helix</keyword>
<keyword evidence="1" id="KW-0472">Membrane</keyword>
<evidence type="ECO:0000313" key="3">
    <source>
        <dbReference type="Proteomes" id="UP001595444"/>
    </source>
</evidence>
<name>A0ABV7D5R7_9PROT</name>
<gene>
    <name evidence="2" type="ORF">ACFOKA_10160</name>
</gene>
<feature type="transmembrane region" description="Helical" evidence="1">
    <location>
        <begin position="148"/>
        <end position="166"/>
    </location>
</feature>
<feature type="transmembrane region" description="Helical" evidence="1">
    <location>
        <begin position="117"/>
        <end position="139"/>
    </location>
</feature>
<keyword evidence="1" id="KW-0812">Transmembrane</keyword>
<accession>A0ABV7D5R7</accession>
<feature type="transmembrane region" description="Helical" evidence="1">
    <location>
        <begin position="34"/>
        <end position="50"/>
    </location>
</feature>
<evidence type="ECO:0000313" key="2">
    <source>
        <dbReference type="EMBL" id="MFC3052267.1"/>
    </source>
</evidence>
<feature type="transmembrane region" description="Helical" evidence="1">
    <location>
        <begin position="88"/>
        <end position="111"/>
    </location>
</feature>
<proteinExistence type="predicted"/>
<feature type="transmembrane region" description="Helical" evidence="1">
    <location>
        <begin position="330"/>
        <end position="350"/>
    </location>
</feature>
<feature type="transmembrane region" description="Helical" evidence="1">
    <location>
        <begin position="6"/>
        <end position="22"/>
    </location>
</feature>